<dbReference type="Pfam" id="PF12697">
    <property type="entry name" value="Abhydrolase_6"/>
    <property type="match status" value="1"/>
</dbReference>
<dbReference type="Gene3D" id="3.40.50.1820">
    <property type="entry name" value="alpha/beta hydrolase"/>
    <property type="match status" value="1"/>
</dbReference>
<dbReference type="Proteomes" id="UP001500016">
    <property type="component" value="Unassembled WGS sequence"/>
</dbReference>
<reference evidence="2 3" key="1">
    <citation type="journal article" date="2019" name="Int. J. Syst. Evol. Microbiol.">
        <title>The Global Catalogue of Microorganisms (GCM) 10K type strain sequencing project: providing services to taxonomists for standard genome sequencing and annotation.</title>
        <authorList>
            <consortium name="The Broad Institute Genomics Platform"/>
            <consortium name="The Broad Institute Genome Sequencing Center for Infectious Disease"/>
            <person name="Wu L."/>
            <person name="Ma J."/>
        </authorList>
    </citation>
    <scope>NUCLEOTIDE SEQUENCE [LARGE SCALE GENOMIC DNA]</scope>
    <source>
        <strain evidence="2 3">JCM 15478</strain>
    </source>
</reference>
<evidence type="ECO:0000259" key="1">
    <source>
        <dbReference type="Pfam" id="PF12697"/>
    </source>
</evidence>
<sequence>MKLHTHEWGGGDRLALLVHGIMADHRTFVKVGPALAERGYRVLAVDLRGHGRSPAPGDYALDAFADDLVDTLPAGAELALGHSLGGLLLSRAVERLRPARAVYEDPAFLAAGPGPLDGIDGEKVKRETTRAEVAEARPRWDAEDIDVELATLRLWDPATARFRDGHEDTDLLPARAAVPSLALLADPSELVGPERAALLAGRGFEVRTVTGTGHVMHRDDLKGFLTALDGWI</sequence>
<dbReference type="PANTHER" id="PTHR43194">
    <property type="entry name" value="HYDROLASE ALPHA/BETA FOLD FAMILY"/>
    <property type="match status" value="1"/>
</dbReference>
<comment type="caution">
    <text evidence="2">The sequence shown here is derived from an EMBL/GenBank/DDBJ whole genome shotgun (WGS) entry which is preliminary data.</text>
</comment>
<dbReference type="InterPro" id="IPR000073">
    <property type="entry name" value="AB_hydrolase_1"/>
</dbReference>
<proteinExistence type="predicted"/>
<keyword evidence="3" id="KW-1185">Reference proteome</keyword>
<organism evidence="2 3">
    <name type="scientific">Streptomyces albiaxialis</name>
    <dbReference type="NCBI Taxonomy" id="329523"/>
    <lineage>
        <taxon>Bacteria</taxon>
        <taxon>Bacillati</taxon>
        <taxon>Actinomycetota</taxon>
        <taxon>Actinomycetes</taxon>
        <taxon>Kitasatosporales</taxon>
        <taxon>Streptomycetaceae</taxon>
        <taxon>Streptomyces</taxon>
    </lineage>
</organism>
<protein>
    <recommendedName>
        <fullName evidence="1">AB hydrolase-1 domain-containing protein</fullName>
    </recommendedName>
</protein>
<dbReference type="RefSeq" id="WP_344532653.1">
    <property type="nucleotide sequence ID" value="NZ_BAAAPE010000015.1"/>
</dbReference>
<dbReference type="InterPro" id="IPR029058">
    <property type="entry name" value="AB_hydrolase_fold"/>
</dbReference>
<dbReference type="InterPro" id="IPR050228">
    <property type="entry name" value="Carboxylesterase_BioH"/>
</dbReference>
<dbReference type="EMBL" id="BAAAPE010000015">
    <property type="protein sequence ID" value="GAA2093520.1"/>
    <property type="molecule type" value="Genomic_DNA"/>
</dbReference>
<feature type="domain" description="AB hydrolase-1" evidence="1">
    <location>
        <begin position="16"/>
        <end position="220"/>
    </location>
</feature>
<gene>
    <name evidence="2" type="ORF">GCM10009801_60770</name>
</gene>
<accession>A0ABN2WIV9</accession>
<dbReference type="PANTHER" id="PTHR43194:SF2">
    <property type="entry name" value="PEROXISOMAL MEMBRANE PROTEIN LPX1"/>
    <property type="match status" value="1"/>
</dbReference>
<evidence type="ECO:0000313" key="2">
    <source>
        <dbReference type="EMBL" id="GAA2093520.1"/>
    </source>
</evidence>
<dbReference type="SUPFAM" id="SSF53474">
    <property type="entry name" value="alpha/beta-Hydrolases"/>
    <property type="match status" value="1"/>
</dbReference>
<name>A0ABN2WIV9_9ACTN</name>
<evidence type="ECO:0000313" key="3">
    <source>
        <dbReference type="Proteomes" id="UP001500016"/>
    </source>
</evidence>